<dbReference type="Gene3D" id="3.40.50.300">
    <property type="entry name" value="P-loop containing nucleotide triphosphate hydrolases"/>
    <property type="match status" value="1"/>
</dbReference>
<name>A0ABV6CNI0_9RHOB</name>
<protein>
    <recommendedName>
        <fullName evidence="4">ATP-binding cassette, subfamily F, member 3</fullName>
    </recommendedName>
</protein>
<dbReference type="PANTHER" id="PTHR19211">
    <property type="entry name" value="ATP-BINDING TRANSPORT PROTEIN-RELATED"/>
    <property type="match status" value="1"/>
</dbReference>
<accession>A0ABV6CNI0</accession>
<gene>
    <name evidence="2" type="ORF">ACFFIZ_18825</name>
</gene>
<keyword evidence="3" id="KW-1185">Reference proteome</keyword>
<dbReference type="SUPFAM" id="SSF52540">
    <property type="entry name" value="P-loop containing nucleoside triphosphate hydrolases"/>
    <property type="match status" value="1"/>
</dbReference>
<dbReference type="PANTHER" id="PTHR19211:SF6">
    <property type="entry name" value="BLL7188 PROTEIN"/>
    <property type="match status" value="1"/>
</dbReference>
<dbReference type="InterPro" id="IPR050611">
    <property type="entry name" value="ABCF"/>
</dbReference>
<evidence type="ECO:0000313" key="2">
    <source>
        <dbReference type="EMBL" id="MFC0202299.1"/>
    </source>
</evidence>
<comment type="caution">
    <text evidence="2">The sequence shown here is derived from an EMBL/GenBank/DDBJ whole genome shotgun (WGS) entry which is preliminary data.</text>
</comment>
<evidence type="ECO:0000256" key="1">
    <source>
        <dbReference type="ARBA" id="ARBA00022737"/>
    </source>
</evidence>
<keyword evidence="1" id="KW-0677">Repeat</keyword>
<reference evidence="2 3" key="1">
    <citation type="submission" date="2024-09" db="EMBL/GenBank/DDBJ databases">
        <authorList>
            <person name="Sun Q."/>
            <person name="Mori K."/>
        </authorList>
    </citation>
    <scope>NUCLEOTIDE SEQUENCE [LARGE SCALE GENOMIC DNA]</scope>
    <source>
        <strain evidence="2 3">CCM 7904</strain>
    </source>
</reference>
<sequence length="66" mass="7122">MLLILDEPTNDLDLDRIAALEAALAGYDAAVLAVRHDEAFAAAMNMTGRLVFMASGPLAIPLMYMR</sequence>
<dbReference type="EMBL" id="JBHLWQ010000183">
    <property type="protein sequence ID" value="MFC0202299.1"/>
    <property type="molecule type" value="Genomic_DNA"/>
</dbReference>
<proteinExistence type="predicted"/>
<dbReference type="InterPro" id="IPR027417">
    <property type="entry name" value="P-loop_NTPase"/>
</dbReference>
<dbReference type="Proteomes" id="UP001589795">
    <property type="component" value="Unassembled WGS sequence"/>
</dbReference>
<evidence type="ECO:0008006" key="4">
    <source>
        <dbReference type="Google" id="ProtNLM"/>
    </source>
</evidence>
<organism evidence="2 3">
    <name type="scientific">Paracoccus rhizosphaerae</name>
    <dbReference type="NCBI Taxonomy" id="1133347"/>
    <lineage>
        <taxon>Bacteria</taxon>
        <taxon>Pseudomonadati</taxon>
        <taxon>Pseudomonadota</taxon>
        <taxon>Alphaproteobacteria</taxon>
        <taxon>Rhodobacterales</taxon>
        <taxon>Paracoccaceae</taxon>
        <taxon>Paracoccus</taxon>
    </lineage>
</organism>
<evidence type="ECO:0000313" key="3">
    <source>
        <dbReference type="Proteomes" id="UP001589795"/>
    </source>
</evidence>
<dbReference type="RefSeq" id="WP_265506945.1">
    <property type="nucleotide sequence ID" value="NZ_JAOTBE010000020.1"/>
</dbReference>